<dbReference type="AlphaFoldDB" id="A0A1F6XPX5"/>
<comment type="caution">
    <text evidence="2">The sequence shown here is derived from an EMBL/GenBank/DDBJ whole genome shotgun (WGS) entry which is preliminary data.</text>
</comment>
<reference evidence="2 3" key="1">
    <citation type="journal article" date="2016" name="Nat. Commun.">
        <title>Thousands of microbial genomes shed light on interconnected biogeochemical processes in an aquifer system.</title>
        <authorList>
            <person name="Anantharaman K."/>
            <person name="Brown C.T."/>
            <person name="Hug L.A."/>
            <person name="Sharon I."/>
            <person name="Castelle C.J."/>
            <person name="Probst A.J."/>
            <person name="Thomas B.C."/>
            <person name="Singh A."/>
            <person name="Wilkins M.J."/>
            <person name="Karaoz U."/>
            <person name="Brodie E.L."/>
            <person name="Williams K.H."/>
            <person name="Hubbard S.S."/>
            <person name="Banfield J.F."/>
        </authorList>
    </citation>
    <scope>NUCLEOTIDE SEQUENCE [LARGE SCALE GENOMIC DNA]</scope>
</reference>
<sequence length="141" mass="16340">MEQQIYHYPKKFYQKKREDFSAVMVFISLFSVLFFSPPVITILIVPVILYIILAKMPIPNELFGYLKTRIITGIVIVVFILLTTYFSESILNQINLSEWRTFFLRIFSEVCISVTVGGIAFLVLIIGNYKESNINKKGEDQ</sequence>
<dbReference type="Proteomes" id="UP000177195">
    <property type="component" value="Unassembled WGS sequence"/>
</dbReference>
<evidence type="ECO:0000313" key="3">
    <source>
        <dbReference type="Proteomes" id="UP000177195"/>
    </source>
</evidence>
<evidence type="ECO:0000256" key="1">
    <source>
        <dbReference type="SAM" id="Phobius"/>
    </source>
</evidence>
<keyword evidence="1" id="KW-1133">Transmembrane helix</keyword>
<name>A0A1F6XPX5_9BACT</name>
<gene>
    <name evidence="2" type="ORF">A3I25_01275</name>
</gene>
<feature type="transmembrane region" description="Helical" evidence="1">
    <location>
        <begin position="106"/>
        <end position="127"/>
    </location>
</feature>
<organism evidence="2 3">
    <name type="scientific">Candidatus Nomurabacteria bacterium RIFCSPLOWO2_02_FULL_42_17</name>
    <dbReference type="NCBI Taxonomy" id="1801789"/>
    <lineage>
        <taxon>Bacteria</taxon>
        <taxon>Candidatus Nomuraibacteriota</taxon>
    </lineage>
</organism>
<evidence type="ECO:0000313" key="2">
    <source>
        <dbReference type="EMBL" id="OGI96220.1"/>
    </source>
</evidence>
<proteinExistence type="predicted"/>
<keyword evidence="1" id="KW-0472">Membrane</keyword>
<protein>
    <submittedName>
        <fullName evidence="2">Uncharacterized protein</fullName>
    </submittedName>
</protein>
<feature type="transmembrane region" description="Helical" evidence="1">
    <location>
        <begin position="65"/>
        <end position="86"/>
    </location>
</feature>
<accession>A0A1F6XPX5</accession>
<dbReference type="EMBL" id="MFVN01000041">
    <property type="protein sequence ID" value="OGI96220.1"/>
    <property type="molecule type" value="Genomic_DNA"/>
</dbReference>
<keyword evidence="1" id="KW-0812">Transmembrane</keyword>
<feature type="transmembrane region" description="Helical" evidence="1">
    <location>
        <begin position="20"/>
        <end position="53"/>
    </location>
</feature>